<protein>
    <submittedName>
        <fullName evidence="1">Uncharacterized protein</fullName>
    </submittedName>
</protein>
<keyword evidence="2" id="KW-1185">Reference proteome</keyword>
<proteinExistence type="predicted"/>
<evidence type="ECO:0000313" key="1">
    <source>
        <dbReference type="EMBL" id="KAK9323243.1"/>
    </source>
</evidence>
<dbReference type="Proteomes" id="UP001489719">
    <property type="component" value="Unassembled WGS sequence"/>
</dbReference>
<accession>A0ACC3TSW2</accession>
<comment type="caution">
    <text evidence="1">The sequence shown here is derived from an EMBL/GenBank/DDBJ whole genome shotgun (WGS) entry which is preliminary data.</text>
</comment>
<organism evidence="1 2">
    <name type="scientific">Lipomyces orientalis</name>
    <dbReference type="NCBI Taxonomy" id="1233043"/>
    <lineage>
        <taxon>Eukaryota</taxon>
        <taxon>Fungi</taxon>
        <taxon>Dikarya</taxon>
        <taxon>Ascomycota</taxon>
        <taxon>Saccharomycotina</taxon>
        <taxon>Lipomycetes</taxon>
        <taxon>Lipomycetales</taxon>
        <taxon>Lipomycetaceae</taxon>
        <taxon>Lipomyces</taxon>
    </lineage>
</organism>
<evidence type="ECO:0000313" key="2">
    <source>
        <dbReference type="Proteomes" id="UP001489719"/>
    </source>
</evidence>
<name>A0ACC3TSW2_9ASCO</name>
<sequence>MAVDRTLIKDLSKQLKTSRILTPGSEYYAEKIKRWSLCAERQAGAIVVAESAEDISQTILFSKENSISIAVCGGGHSIAGSSSVEGGIVIDLSSMRNVHVDPNNKIITAQGGALWVDVDVATGKYGLATVGGTVNHTGIGGQARACRWKHRHCFRD</sequence>
<reference evidence="2" key="1">
    <citation type="journal article" date="2024" name="Front. Bioeng. Biotechnol.">
        <title>Genome-scale model development and genomic sequencing of the oleaginous clade Lipomyces.</title>
        <authorList>
            <person name="Czajka J.J."/>
            <person name="Han Y."/>
            <person name="Kim J."/>
            <person name="Mondo S.J."/>
            <person name="Hofstad B.A."/>
            <person name="Robles A."/>
            <person name="Haridas S."/>
            <person name="Riley R."/>
            <person name="LaButti K."/>
            <person name="Pangilinan J."/>
            <person name="Andreopoulos W."/>
            <person name="Lipzen A."/>
            <person name="Yan J."/>
            <person name="Wang M."/>
            <person name="Ng V."/>
            <person name="Grigoriev I.V."/>
            <person name="Spatafora J.W."/>
            <person name="Magnuson J.K."/>
            <person name="Baker S.E."/>
            <person name="Pomraning K.R."/>
        </authorList>
    </citation>
    <scope>NUCLEOTIDE SEQUENCE [LARGE SCALE GENOMIC DNA]</scope>
    <source>
        <strain evidence="2">CBS 10300</strain>
    </source>
</reference>
<gene>
    <name evidence="1" type="ORF">V1517DRAFT_108499</name>
</gene>
<dbReference type="EMBL" id="MU970064">
    <property type="protein sequence ID" value="KAK9323243.1"/>
    <property type="molecule type" value="Genomic_DNA"/>
</dbReference>